<dbReference type="Pfam" id="PF13356">
    <property type="entry name" value="Arm-DNA-bind_3"/>
    <property type="match status" value="1"/>
</dbReference>
<dbReference type="InterPro" id="IPR013762">
    <property type="entry name" value="Integrase-like_cat_sf"/>
</dbReference>
<dbReference type="PROSITE" id="PS51898">
    <property type="entry name" value="TYR_RECOMBINASE"/>
    <property type="match status" value="1"/>
</dbReference>
<dbReference type="Gene3D" id="3.30.160.390">
    <property type="entry name" value="Integrase, DNA-binding domain"/>
    <property type="match status" value="1"/>
</dbReference>
<dbReference type="Pfam" id="PF00589">
    <property type="entry name" value="Phage_integrase"/>
    <property type="match status" value="1"/>
</dbReference>
<dbReference type="RefSeq" id="WP_099334655.1">
    <property type="nucleotide sequence ID" value="NZ_CP042812.1"/>
</dbReference>
<organism evidence="6 7">
    <name type="scientific">Malaciobacter canalis</name>
    <dbReference type="NCBI Taxonomy" id="1912871"/>
    <lineage>
        <taxon>Bacteria</taxon>
        <taxon>Pseudomonadati</taxon>
        <taxon>Campylobacterota</taxon>
        <taxon>Epsilonproteobacteria</taxon>
        <taxon>Campylobacterales</taxon>
        <taxon>Arcobacteraceae</taxon>
        <taxon>Malaciobacter</taxon>
    </lineage>
</organism>
<dbReference type="CDD" id="cd00801">
    <property type="entry name" value="INT_P4_C"/>
    <property type="match status" value="1"/>
</dbReference>
<protein>
    <submittedName>
        <fullName evidence="6">Integrase</fullName>
    </submittedName>
</protein>
<dbReference type="InterPro" id="IPR025166">
    <property type="entry name" value="Integrase_DNA_bind_dom"/>
</dbReference>
<dbReference type="InterPro" id="IPR050808">
    <property type="entry name" value="Phage_Integrase"/>
</dbReference>
<dbReference type="Gene3D" id="1.10.150.130">
    <property type="match status" value="1"/>
</dbReference>
<dbReference type="SUPFAM" id="SSF56349">
    <property type="entry name" value="DNA breaking-rejoining enzymes"/>
    <property type="match status" value="1"/>
</dbReference>
<dbReference type="PANTHER" id="PTHR30629:SF2">
    <property type="entry name" value="PROPHAGE INTEGRASE INTS-RELATED"/>
    <property type="match status" value="1"/>
</dbReference>
<evidence type="ECO:0000256" key="4">
    <source>
        <dbReference type="ARBA" id="ARBA00023172"/>
    </source>
</evidence>
<dbReference type="Pfam" id="PF22022">
    <property type="entry name" value="Phage_int_M"/>
    <property type="match status" value="1"/>
</dbReference>
<dbReference type="InterPro" id="IPR038488">
    <property type="entry name" value="Integrase_DNA-bd_sf"/>
</dbReference>
<dbReference type="InterPro" id="IPR053876">
    <property type="entry name" value="Phage_int_M"/>
</dbReference>
<evidence type="ECO:0000256" key="1">
    <source>
        <dbReference type="ARBA" id="ARBA00008857"/>
    </source>
</evidence>
<comment type="caution">
    <text evidence="6">The sequence shown here is derived from an EMBL/GenBank/DDBJ whole genome shotgun (WGS) entry which is preliminary data.</text>
</comment>
<evidence type="ECO:0000259" key="5">
    <source>
        <dbReference type="PROSITE" id="PS51898"/>
    </source>
</evidence>
<evidence type="ECO:0000256" key="2">
    <source>
        <dbReference type="ARBA" id="ARBA00022908"/>
    </source>
</evidence>
<keyword evidence="4" id="KW-0233">DNA recombination</keyword>
<dbReference type="InterPro" id="IPR011010">
    <property type="entry name" value="DNA_brk_join_enz"/>
</dbReference>
<sequence>MAKMNLLTDLAIKKVKVESKETYLNDGAGLRLCIKPNGNKVWEFRYSFEGKRRKTTFKTYPIVSLSNARKKRDKCIELLINDIDPIEHKRNKKKEKILDEKGNFLSVVSEWLEKEAERTMASTHKGKVKVFENDIYPFLRNKHMNQIEINDIIKIIEVKKLQAHEVASKIYNYLDNLFRFAVLRGYCERNLLSDIRKSDIIRAKEVKHYSKITDEQILCELRDLIYNYNGSHSLRNVLKFVLHVPLRADNLCTMEWNYIDYQEKSLTIPRERMKVKSKNLNDFKLPLTNEVISILEEQRLFTGHQKYVFLGTNNRNHINKESPNRALQRLGFNDEKRGRKIRLHGFRGTFRSMIDTLDIENKFSFELKERVLDHHEQNETVRAYNHRADYFKQFIPLMEFWSDYLLSLESK</sequence>
<accession>A0ABX4LPC5</accession>
<feature type="domain" description="Tyr recombinase" evidence="5">
    <location>
        <begin position="207"/>
        <end position="399"/>
    </location>
</feature>
<keyword evidence="7" id="KW-1185">Reference proteome</keyword>
<evidence type="ECO:0000313" key="7">
    <source>
        <dbReference type="Proteomes" id="UP000221384"/>
    </source>
</evidence>
<proteinExistence type="inferred from homology"/>
<reference evidence="6 7" key="1">
    <citation type="submission" date="2017-09" db="EMBL/GenBank/DDBJ databases">
        <authorList>
            <person name="Perez-Cataluna A."/>
            <person name="Figueras M.J."/>
            <person name="Salas-Masso N."/>
        </authorList>
    </citation>
    <scope>NUCLEOTIDE SEQUENCE [LARGE SCALE GENOMIC DNA]</scope>
    <source>
        <strain evidence="6 7">F138-33</strain>
    </source>
</reference>
<evidence type="ECO:0000256" key="3">
    <source>
        <dbReference type="ARBA" id="ARBA00023125"/>
    </source>
</evidence>
<dbReference type="Proteomes" id="UP000221384">
    <property type="component" value="Unassembled WGS sequence"/>
</dbReference>
<gene>
    <name evidence="6" type="ORF">CPG37_08795</name>
</gene>
<evidence type="ECO:0000313" key="6">
    <source>
        <dbReference type="EMBL" id="PHO09588.1"/>
    </source>
</evidence>
<dbReference type="InterPro" id="IPR010998">
    <property type="entry name" value="Integrase_recombinase_N"/>
</dbReference>
<dbReference type="InterPro" id="IPR002104">
    <property type="entry name" value="Integrase_catalytic"/>
</dbReference>
<keyword evidence="3" id="KW-0238">DNA-binding</keyword>
<keyword evidence="2" id="KW-0229">DNA integration</keyword>
<dbReference type="PANTHER" id="PTHR30629">
    <property type="entry name" value="PROPHAGE INTEGRASE"/>
    <property type="match status" value="1"/>
</dbReference>
<comment type="similarity">
    <text evidence="1">Belongs to the 'phage' integrase family.</text>
</comment>
<name>A0ABX4LPC5_9BACT</name>
<dbReference type="Gene3D" id="1.10.443.10">
    <property type="entry name" value="Intergrase catalytic core"/>
    <property type="match status" value="1"/>
</dbReference>
<dbReference type="EMBL" id="NWVW01000009">
    <property type="protein sequence ID" value="PHO09588.1"/>
    <property type="molecule type" value="Genomic_DNA"/>
</dbReference>